<accession>A0A077LPN2</accession>
<evidence type="ECO:0000313" key="1">
    <source>
        <dbReference type="EMBL" id="BAP46430.1"/>
    </source>
</evidence>
<gene>
    <name evidence="1" type="primary">BURPSS13</name>
</gene>
<organism evidence="1">
    <name type="scientific">Pseudomonas aeruginosa</name>
    <dbReference type="NCBI Taxonomy" id="287"/>
    <lineage>
        <taxon>Bacteria</taxon>
        <taxon>Pseudomonadati</taxon>
        <taxon>Pseudomonadota</taxon>
        <taxon>Gammaproteobacteria</taxon>
        <taxon>Pseudomonadales</taxon>
        <taxon>Pseudomonadaceae</taxon>
        <taxon>Pseudomonas</taxon>
    </lineage>
</organism>
<sequence>MASVQPAACPWNDLFLTCPSLVRPFALPGRRGAGVAFRPQSLSRTSLSYPPRRLSAVAFVRVRPLRTVAGR</sequence>
<reference evidence="1" key="1">
    <citation type="submission" date="2014-08" db="EMBL/GenBank/DDBJ databases">
        <title>P. aeruginosa clone ST235 harboring an IS26-composite transposon carrying blaIMP-1-integron in Hiroshima.</title>
        <authorList>
            <person name="Kayama S."/>
            <person name="Shimizu W."/>
            <person name="Kouda S."/>
            <person name="Ogura Y."/>
            <person name="Hayashi T."/>
            <person name="Sugai M."/>
        </authorList>
    </citation>
    <scope>NUCLEOTIDE SEQUENCE</scope>
</reference>
<dbReference type="AlphaFoldDB" id="A0A077LPN2"/>
<name>A0A077LPN2_PSEAI</name>
<proteinExistence type="predicted"/>
<dbReference type="EMBL" id="AB983593">
    <property type="protein sequence ID" value="BAP46430.1"/>
    <property type="molecule type" value="Genomic_DNA"/>
</dbReference>
<protein>
    <submittedName>
        <fullName evidence="1">Uncharacterized protein</fullName>
    </submittedName>
</protein>